<dbReference type="EMBL" id="AZIL01001228">
    <property type="protein sequence ID" value="EWM24470.1"/>
    <property type="molecule type" value="Genomic_DNA"/>
</dbReference>
<feature type="region of interest" description="Disordered" evidence="1">
    <location>
        <begin position="111"/>
        <end position="163"/>
    </location>
</feature>
<protein>
    <submittedName>
        <fullName evidence="2">Uncharacterized protein</fullName>
    </submittedName>
</protein>
<evidence type="ECO:0000313" key="3">
    <source>
        <dbReference type="Proteomes" id="UP000019335"/>
    </source>
</evidence>
<organism evidence="2 3">
    <name type="scientific">Nannochloropsis gaditana</name>
    <dbReference type="NCBI Taxonomy" id="72520"/>
    <lineage>
        <taxon>Eukaryota</taxon>
        <taxon>Sar</taxon>
        <taxon>Stramenopiles</taxon>
        <taxon>Ochrophyta</taxon>
        <taxon>Eustigmatophyceae</taxon>
        <taxon>Eustigmatales</taxon>
        <taxon>Monodopsidaceae</taxon>
        <taxon>Nannochloropsis</taxon>
    </lineage>
</organism>
<feature type="region of interest" description="Disordered" evidence="1">
    <location>
        <begin position="1"/>
        <end position="66"/>
    </location>
</feature>
<dbReference type="AlphaFoldDB" id="W7TBV4"/>
<proteinExistence type="predicted"/>
<dbReference type="Proteomes" id="UP000019335">
    <property type="component" value="Chromosome 13"/>
</dbReference>
<feature type="compositionally biased region" description="Basic and acidic residues" evidence="1">
    <location>
        <begin position="111"/>
        <end position="132"/>
    </location>
</feature>
<evidence type="ECO:0000256" key="1">
    <source>
        <dbReference type="SAM" id="MobiDB-lite"/>
    </source>
</evidence>
<keyword evidence="3" id="KW-1185">Reference proteome</keyword>
<evidence type="ECO:0000313" key="2">
    <source>
        <dbReference type="EMBL" id="EWM24470.1"/>
    </source>
</evidence>
<gene>
    <name evidence="2" type="ORF">Naga_102234g1</name>
</gene>
<feature type="compositionally biased region" description="Basic and acidic residues" evidence="1">
    <location>
        <begin position="10"/>
        <end position="29"/>
    </location>
</feature>
<accession>W7TBV4</accession>
<reference evidence="2 3" key="1">
    <citation type="journal article" date="2014" name="Mol. Plant">
        <title>Chromosome Scale Genome Assembly and Transcriptome Profiling of Nannochloropsis gaditana in Nitrogen Depletion.</title>
        <authorList>
            <person name="Corteggiani Carpinelli E."/>
            <person name="Telatin A."/>
            <person name="Vitulo N."/>
            <person name="Forcato C."/>
            <person name="D'Angelo M."/>
            <person name="Schiavon R."/>
            <person name="Vezzi A."/>
            <person name="Giacometti G.M."/>
            <person name="Morosinotto T."/>
            <person name="Valle G."/>
        </authorList>
    </citation>
    <scope>NUCLEOTIDE SEQUENCE [LARGE SCALE GENOMIC DNA]</scope>
    <source>
        <strain evidence="2 3">B-31</strain>
    </source>
</reference>
<comment type="caution">
    <text evidence="2">The sequence shown here is derived from an EMBL/GenBank/DDBJ whole genome shotgun (WGS) entry which is preliminary data.</text>
</comment>
<sequence length="171" mass="19554">MEGWSFVWEGGKREEGGRGEGSEERREFSQEVLVQQSPPRHLVSPAPCFHRQRQRQRVPSEGEPPGLDLVSLRRFRFWRRQHAWTKWSPPRLRVRPLLLQHRKRRVLRTKAGERAGEGAGRKGGRSERRETTLRGWGDAFPSEAGSPHDLTAPPNLPLSPSFLPISLLSAT</sequence>
<name>W7TBV4_9STRA</name>